<name>A0ABY1UNJ8_9APIC</name>
<dbReference type="Proteomes" id="UP000831156">
    <property type="component" value="Chromosome 10"/>
</dbReference>
<evidence type="ECO:0000313" key="2">
    <source>
        <dbReference type="Proteomes" id="UP000831156"/>
    </source>
</evidence>
<organism evidence="1 2">
    <name type="scientific">Plasmodium gaboni</name>
    <dbReference type="NCBI Taxonomy" id="647221"/>
    <lineage>
        <taxon>Eukaryota</taxon>
        <taxon>Sar</taxon>
        <taxon>Alveolata</taxon>
        <taxon>Apicomplexa</taxon>
        <taxon>Aconoidasida</taxon>
        <taxon>Haemosporida</taxon>
        <taxon>Plasmodiidae</taxon>
        <taxon>Plasmodium</taxon>
        <taxon>Plasmodium (Laverania)</taxon>
    </lineage>
</organism>
<dbReference type="EMBL" id="LT969433">
    <property type="protein sequence ID" value="SOV14636.1"/>
    <property type="molecule type" value="Genomic_DNA"/>
</dbReference>
<accession>A0ABY1UNJ8</accession>
<gene>
    <name evidence="1" type="ORF">PGABG01_1005500</name>
</gene>
<proteinExistence type="predicted"/>
<keyword evidence="2" id="KW-1185">Reference proteome</keyword>
<reference evidence="1" key="1">
    <citation type="submission" date="2016-09" db="EMBL/GenBank/DDBJ databases">
        <authorList>
            <consortium name="Pathogen Informatics"/>
            <person name="Sun Q."/>
            <person name="Inoue M."/>
        </authorList>
    </citation>
    <scope>NUCLEOTIDE SEQUENCE</scope>
</reference>
<sequence>MVLKDKKYNRKYLKKIKARSKDISEKEEKKSKEDSHYIYEENLPEYDSNNDYLIHDKELLSHILNSDSESSQENINVEHIKNTQKKNKERHIDFVISSLAFNIPLGLI</sequence>
<protein>
    <submittedName>
        <fullName evidence="1">Uncharacterized protein</fullName>
    </submittedName>
</protein>
<evidence type="ECO:0000313" key="1">
    <source>
        <dbReference type="EMBL" id="SOV14636.1"/>
    </source>
</evidence>